<dbReference type="AlphaFoldDB" id="A0A0E1NXI8"/>
<dbReference type="SUPFAM" id="SSF75005">
    <property type="entry name" value="Arabinanase/levansucrase/invertase"/>
    <property type="match status" value="1"/>
</dbReference>
<dbReference type="InterPro" id="IPR015045">
    <property type="entry name" value="MPT-1-like_LmxM"/>
</dbReference>
<dbReference type="Proteomes" id="UP000001971">
    <property type="component" value="Chromosome"/>
</dbReference>
<proteinExistence type="predicted"/>
<gene>
    <name evidence="1" type="ordered locus">YPA_1969</name>
</gene>
<reference evidence="1 2" key="1">
    <citation type="journal article" date="2006" name="J. Bacteriol.">
        <title>Complete genome sequence of Yersinia pestis strains Antiqua and Nepal516: evidence of gene reduction in an emerging pathogen.</title>
        <authorList>
            <person name="Chain P.S."/>
            <person name="Hu P."/>
            <person name="Malfatti S.A."/>
            <person name="Radnedge L."/>
            <person name="Larimer F."/>
            <person name="Vergez L.M."/>
            <person name="Worsham P."/>
            <person name="Chu M.C."/>
            <person name="Andersen G.L."/>
        </authorList>
    </citation>
    <scope>NUCLEOTIDE SEQUENCE [LARGE SCALE GENOMIC DNA]</scope>
    <source>
        <strain evidence="1 2">Antiqua</strain>
    </source>
</reference>
<dbReference type="EMBL" id="CP000308">
    <property type="protein sequence ID" value="ABG13935.1"/>
    <property type="molecule type" value="Genomic_DNA"/>
</dbReference>
<dbReference type="PATRIC" id="fig|360102.15.peg.591"/>
<evidence type="ECO:0008006" key="3">
    <source>
        <dbReference type="Google" id="ProtNLM"/>
    </source>
</evidence>
<name>A0A0E1NXI8_YERPA</name>
<evidence type="ECO:0000313" key="2">
    <source>
        <dbReference type="Proteomes" id="UP000001971"/>
    </source>
</evidence>
<protein>
    <recommendedName>
        <fullName evidence="3">DUF1861 family protein</fullName>
    </recommendedName>
</protein>
<dbReference type="RefSeq" id="WP_002213840.1">
    <property type="nucleotide sequence ID" value="NC_008150.1"/>
</dbReference>
<dbReference type="HOGENOM" id="CLU_075484_0_0_6"/>
<dbReference type="Pfam" id="PF08950">
    <property type="entry name" value="DUF1861"/>
    <property type="match status" value="1"/>
</dbReference>
<dbReference type="PANTHER" id="PTHR37036">
    <property type="match status" value="1"/>
</dbReference>
<organism evidence="1 2">
    <name type="scientific">Yersinia pestis bv. Antiqua (strain Antiqua)</name>
    <dbReference type="NCBI Taxonomy" id="360102"/>
    <lineage>
        <taxon>Bacteria</taxon>
        <taxon>Pseudomonadati</taxon>
        <taxon>Pseudomonadota</taxon>
        <taxon>Gammaproteobacteria</taxon>
        <taxon>Enterobacterales</taxon>
        <taxon>Yersiniaceae</taxon>
        <taxon>Yersinia</taxon>
    </lineage>
</organism>
<dbReference type="PANTHER" id="PTHR37036:SF2">
    <property type="entry name" value="DUF1861 FAMILY PROTEIN"/>
    <property type="match status" value="1"/>
</dbReference>
<dbReference type="Gene3D" id="2.115.10.20">
    <property type="entry name" value="Glycosyl hydrolase domain, family 43"/>
    <property type="match status" value="1"/>
</dbReference>
<sequence length="312" mass="34833">MMRHAPPASVAQLFADYQKRTAHNTFSTGRLEFTGVGDKDVYNITAPFTSAGQVVIAGRVEARDSEHSTIVFFSEQQGQWAPVENAPTFQLQDPFFTRIEDELILGGVEINPHPDNPRQLIWHTVFFRGRDIHSLTRFASGPPGMKDIRLCHIQQGRIGVFTRPQGKIGGRGTIGYVEINNLEALTPETITSAELFEQQFNSEEWGGVNETHLLCDGTIGLLSHIACFDQHGRRHYYPGVFIFNPDTKNYTPIKIIAARDNFLPGATKRPDLVDVIFPGGLIVLPNNGWRLYVGASDAEAHWIDIEDPFSGF</sequence>
<accession>A0A0E1NXI8</accession>
<dbReference type="InterPro" id="IPR023296">
    <property type="entry name" value="Glyco_hydro_beta-prop_sf"/>
</dbReference>
<evidence type="ECO:0000313" key="1">
    <source>
        <dbReference type="EMBL" id="ABG13935.1"/>
    </source>
</evidence>
<dbReference type="GeneID" id="57976210"/>
<dbReference type="KEGG" id="ypa:YPA_1969"/>